<dbReference type="Pfam" id="PF01381">
    <property type="entry name" value="HTH_3"/>
    <property type="match status" value="1"/>
</dbReference>
<evidence type="ECO:0000259" key="3">
    <source>
        <dbReference type="PROSITE" id="PS50943"/>
    </source>
</evidence>
<reference evidence="4 5" key="1">
    <citation type="submission" date="2020-01" db="EMBL/GenBank/DDBJ databases">
        <authorList>
            <person name="Kim M.K."/>
        </authorList>
    </citation>
    <scope>NUCLEOTIDE SEQUENCE [LARGE SCALE GENOMIC DNA]</scope>
    <source>
        <strain evidence="4 5">172606-1</strain>
    </source>
</reference>
<keyword evidence="2" id="KW-0175">Coiled coil</keyword>
<dbReference type="KEGG" id="rhoz:GXP67_02840"/>
<dbReference type="InterPro" id="IPR001387">
    <property type="entry name" value="Cro/C1-type_HTH"/>
</dbReference>
<evidence type="ECO:0000256" key="1">
    <source>
        <dbReference type="ARBA" id="ARBA00023125"/>
    </source>
</evidence>
<evidence type="ECO:0000313" key="5">
    <source>
        <dbReference type="Proteomes" id="UP000480178"/>
    </source>
</evidence>
<dbReference type="InterPro" id="IPR010982">
    <property type="entry name" value="Lambda_DNA-bd_dom_sf"/>
</dbReference>
<dbReference type="AlphaFoldDB" id="A0A6C0GCQ4"/>
<dbReference type="SMART" id="SM00530">
    <property type="entry name" value="HTH_XRE"/>
    <property type="match status" value="1"/>
</dbReference>
<keyword evidence="5" id="KW-1185">Reference proteome</keyword>
<accession>A0A6C0GCQ4</accession>
<protein>
    <submittedName>
        <fullName evidence="4">Helix-turn-helix transcriptional regulator</fullName>
    </submittedName>
</protein>
<feature type="domain" description="HTH cro/C1-type" evidence="3">
    <location>
        <begin position="7"/>
        <end position="61"/>
    </location>
</feature>
<dbReference type="SUPFAM" id="SSF47413">
    <property type="entry name" value="lambda repressor-like DNA-binding domains"/>
    <property type="match status" value="1"/>
</dbReference>
<name>A0A6C0GCQ4_9BACT</name>
<dbReference type="Proteomes" id="UP000480178">
    <property type="component" value="Chromosome"/>
</dbReference>
<dbReference type="GO" id="GO:0003677">
    <property type="term" value="F:DNA binding"/>
    <property type="evidence" value="ECO:0007669"/>
    <property type="project" value="UniProtKB-KW"/>
</dbReference>
<feature type="coiled-coil region" evidence="2">
    <location>
        <begin position="70"/>
        <end position="97"/>
    </location>
</feature>
<dbReference type="PROSITE" id="PS50943">
    <property type="entry name" value="HTH_CROC1"/>
    <property type="match status" value="1"/>
</dbReference>
<dbReference type="CDD" id="cd00093">
    <property type="entry name" value="HTH_XRE"/>
    <property type="match status" value="1"/>
</dbReference>
<evidence type="ECO:0000256" key="2">
    <source>
        <dbReference type="SAM" id="Coils"/>
    </source>
</evidence>
<dbReference type="Gene3D" id="1.10.260.40">
    <property type="entry name" value="lambda repressor-like DNA-binding domains"/>
    <property type="match status" value="1"/>
</dbReference>
<organism evidence="4 5">
    <name type="scientific">Rhodocytophaga rosea</name>
    <dbReference type="NCBI Taxonomy" id="2704465"/>
    <lineage>
        <taxon>Bacteria</taxon>
        <taxon>Pseudomonadati</taxon>
        <taxon>Bacteroidota</taxon>
        <taxon>Cytophagia</taxon>
        <taxon>Cytophagales</taxon>
        <taxon>Rhodocytophagaceae</taxon>
        <taxon>Rhodocytophaga</taxon>
    </lineage>
</organism>
<keyword evidence="1" id="KW-0238">DNA-binding</keyword>
<dbReference type="PANTHER" id="PTHR46558">
    <property type="entry name" value="TRACRIPTIONAL REGULATORY PROTEIN-RELATED-RELATED"/>
    <property type="match status" value="1"/>
</dbReference>
<proteinExistence type="predicted"/>
<dbReference type="EMBL" id="CP048222">
    <property type="protein sequence ID" value="QHT65677.1"/>
    <property type="molecule type" value="Genomic_DNA"/>
</dbReference>
<dbReference type="RefSeq" id="WP_162441758.1">
    <property type="nucleotide sequence ID" value="NZ_CP048222.1"/>
</dbReference>
<evidence type="ECO:0000313" key="4">
    <source>
        <dbReference type="EMBL" id="QHT65677.1"/>
    </source>
</evidence>
<gene>
    <name evidence="4" type="ORF">GXP67_02840</name>
</gene>
<dbReference type="PANTHER" id="PTHR46558:SF11">
    <property type="entry name" value="HTH-TYPE TRANSCRIPTIONAL REGULATOR XRE"/>
    <property type="match status" value="1"/>
</dbReference>
<sequence length="231" mass="27306">MDVSKNIAAIRKARRLTQAEVADKIGIERSNYPRLEKRGNKLTLEQIDQIAKVFDISVAELINYDNPASNKEESEKVKQLEKRVKELEEQLQDRKGLIDAIKVYFTAYFDRLFDIFREHYEVLIDTPEKAKKYAEKYNEPELLEHFMSGEVEKDGKKEYDTLGFVTPKAKDKILKFIFEEIGPSRIFLDLGLIDQELEEKYNLSYNWKLFHKKNQGSYNRALKEFKKRNIQ</sequence>